<gene>
    <name evidence="1" type="ORF">JCM19241_5934</name>
</gene>
<dbReference type="GO" id="GO:0004355">
    <property type="term" value="F:glutamate synthase (NADPH) activity"/>
    <property type="evidence" value="ECO:0007669"/>
    <property type="project" value="UniProtKB-EC"/>
</dbReference>
<comment type="caution">
    <text evidence="1">The sequence shown here is derived from an EMBL/GenBank/DDBJ whole genome shotgun (WGS) entry which is preliminary data.</text>
</comment>
<dbReference type="AlphaFoldDB" id="A0A0B8QPX8"/>
<reference evidence="1 2" key="1">
    <citation type="submission" date="2015-01" db="EMBL/GenBank/DDBJ databases">
        <title>Vibrio sp. C94 JCM 19241 whole genome shotgun sequence.</title>
        <authorList>
            <person name="Sawabe T."/>
            <person name="Meirelles P."/>
            <person name="Feng G."/>
            <person name="Sayaka M."/>
            <person name="Hattori M."/>
            <person name="Ohkuma M."/>
        </authorList>
    </citation>
    <scope>NUCLEOTIDE SEQUENCE [LARGE SCALE GENOMIC DNA]</scope>
    <source>
        <strain evidence="2">JCM 19241</strain>
    </source>
</reference>
<organism evidence="1 2">
    <name type="scientific">Vibrio ishigakensis</name>
    <dbReference type="NCBI Taxonomy" id="1481914"/>
    <lineage>
        <taxon>Bacteria</taxon>
        <taxon>Pseudomonadati</taxon>
        <taxon>Pseudomonadota</taxon>
        <taxon>Gammaproteobacteria</taxon>
        <taxon>Vibrionales</taxon>
        <taxon>Vibrionaceae</taxon>
        <taxon>Vibrio</taxon>
    </lineage>
</organism>
<evidence type="ECO:0000313" key="2">
    <source>
        <dbReference type="Proteomes" id="UP000031666"/>
    </source>
</evidence>
<accession>A0A0B8QPX8</accession>
<dbReference type="EMBL" id="BBSC01000007">
    <property type="protein sequence ID" value="GAM77038.1"/>
    <property type="molecule type" value="Genomic_DNA"/>
</dbReference>
<dbReference type="EC" id="1.4.1.13" evidence="1"/>
<name>A0A0B8QPX8_9VIBR</name>
<proteinExistence type="predicted"/>
<reference evidence="1 2" key="2">
    <citation type="submission" date="2015-01" db="EMBL/GenBank/DDBJ databases">
        <authorList>
            <consortium name="NBRP consortium"/>
            <person name="Sawabe T."/>
            <person name="Meirelles P."/>
            <person name="Feng G."/>
            <person name="Sayaka M."/>
            <person name="Hattori M."/>
            <person name="Ohkuma M."/>
        </authorList>
    </citation>
    <scope>NUCLEOTIDE SEQUENCE [LARGE SCALE GENOMIC DNA]</scope>
    <source>
        <strain evidence="2">JCM 19241</strain>
    </source>
</reference>
<evidence type="ECO:0000313" key="1">
    <source>
        <dbReference type="EMBL" id="GAM77038.1"/>
    </source>
</evidence>
<dbReference type="STRING" id="1481914.JCM19241_5934"/>
<sequence length="44" mass="4889">MLGADPLSTEPQFEHVFITGGPSTTPEELERKLYVCVTTLYVFA</sequence>
<keyword evidence="1" id="KW-0560">Oxidoreductase</keyword>
<protein>
    <submittedName>
        <fullName evidence="1">Glutamate synthase</fullName>
        <ecNumber evidence="1">1.4.1.13</ecNumber>
    </submittedName>
</protein>
<dbReference type="Proteomes" id="UP000031666">
    <property type="component" value="Unassembled WGS sequence"/>
</dbReference>